<dbReference type="EMBL" id="JAKFHA010000011">
    <property type="protein sequence ID" value="MCF2529424.1"/>
    <property type="molecule type" value="Genomic_DNA"/>
</dbReference>
<dbReference type="Proteomes" id="UP001165378">
    <property type="component" value="Unassembled WGS sequence"/>
</dbReference>
<reference evidence="3" key="1">
    <citation type="submission" date="2022-01" db="EMBL/GenBank/DDBJ databases">
        <title>Genome-Based Taxonomic Classification of the Phylum Actinobacteria.</title>
        <authorList>
            <person name="Gao Y."/>
        </authorList>
    </citation>
    <scope>NUCLEOTIDE SEQUENCE</scope>
    <source>
        <strain evidence="3">KLBMP 8922</strain>
    </source>
</reference>
<feature type="transmembrane region" description="Helical" evidence="2">
    <location>
        <begin position="186"/>
        <end position="212"/>
    </location>
</feature>
<keyword evidence="2" id="KW-0812">Transmembrane</keyword>
<feature type="transmembrane region" description="Helical" evidence="2">
    <location>
        <begin position="224"/>
        <end position="243"/>
    </location>
</feature>
<dbReference type="AlphaFoldDB" id="A0AA41U4X1"/>
<name>A0AA41U4X1_9ACTN</name>
<evidence type="ECO:0000313" key="3">
    <source>
        <dbReference type="EMBL" id="MCF2529424.1"/>
    </source>
</evidence>
<evidence type="ECO:0000256" key="2">
    <source>
        <dbReference type="SAM" id="Phobius"/>
    </source>
</evidence>
<evidence type="ECO:0000256" key="1">
    <source>
        <dbReference type="SAM" id="MobiDB-lite"/>
    </source>
</evidence>
<dbReference type="RefSeq" id="WP_235053728.1">
    <property type="nucleotide sequence ID" value="NZ_JAKFHA010000011.1"/>
</dbReference>
<feature type="region of interest" description="Disordered" evidence="1">
    <location>
        <begin position="112"/>
        <end position="135"/>
    </location>
</feature>
<protein>
    <submittedName>
        <fullName evidence="3">Uncharacterized protein</fullName>
    </submittedName>
</protein>
<accession>A0AA41U4X1</accession>
<evidence type="ECO:0000313" key="4">
    <source>
        <dbReference type="Proteomes" id="UP001165378"/>
    </source>
</evidence>
<organism evidence="3 4">
    <name type="scientific">Yinghuangia soli</name>
    <dbReference type="NCBI Taxonomy" id="2908204"/>
    <lineage>
        <taxon>Bacteria</taxon>
        <taxon>Bacillati</taxon>
        <taxon>Actinomycetota</taxon>
        <taxon>Actinomycetes</taxon>
        <taxon>Kitasatosporales</taxon>
        <taxon>Streptomycetaceae</taxon>
        <taxon>Yinghuangia</taxon>
    </lineage>
</organism>
<keyword evidence="2" id="KW-0472">Membrane</keyword>
<keyword evidence="2" id="KW-1133">Transmembrane helix</keyword>
<comment type="caution">
    <text evidence="3">The sequence shown here is derived from an EMBL/GenBank/DDBJ whole genome shotgun (WGS) entry which is preliminary data.</text>
</comment>
<proteinExistence type="predicted"/>
<sequence>MDFECDRLVLQYLGEVGDAAQRKLRPADRARLVERLRAQITSERERSNANTPAAVKAILTRLGTADAVVANEAFRAPADHQPRSALAGAGMDSSGGAALRGSRTATIAAQIGFRPDASPVPSQRDGSEEQALDAPPAVPVGDGLIGWPAYPIGIAPGSPSDWEGPDEIVGPEPVRRMPMRASLRELIAIALLVVGAMVGSAVVVVIGLLVVFTSAVWGQREKHMSAYVIPLVTVGAFVAAMWLRATDRAGVDLTRSQAVERFEELIPTMPRIFGAAAAVYLLFRLLRTQAPPEE</sequence>
<gene>
    <name evidence="3" type="ORF">LZ495_19695</name>
</gene>
<keyword evidence="4" id="KW-1185">Reference proteome</keyword>